<protein>
    <recommendedName>
        <fullName evidence="2">SCP domain-containing protein</fullName>
    </recommendedName>
</protein>
<gene>
    <name evidence="3" type="ORF">V5799_030958</name>
</gene>
<dbReference type="PANTHER" id="PTHR13071:SF4">
    <property type="entry name" value="SMALL RIBOSOMAL SUBUNIT PROTEIN MS22"/>
    <property type="match status" value="1"/>
</dbReference>
<dbReference type="PROSITE" id="PS01009">
    <property type="entry name" value="CRISP_1"/>
    <property type="match status" value="1"/>
</dbReference>
<dbReference type="Pfam" id="PF00188">
    <property type="entry name" value="CAP"/>
    <property type="match status" value="1"/>
</dbReference>
<evidence type="ECO:0000259" key="2">
    <source>
        <dbReference type="SMART" id="SM00198"/>
    </source>
</evidence>
<dbReference type="GO" id="GO:0003735">
    <property type="term" value="F:structural constituent of ribosome"/>
    <property type="evidence" value="ECO:0007669"/>
    <property type="project" value="TreeGrafter"/>
</dbReference>
<dbReference type="Pfam" id="PF10245">
    <property type="entry name" value="MRP-S22"/>
    <property type="match status" value="1"/>
</dbReference>
<dbReference type="InterPro" id="IPR014044">
    <property type="entry name" value="CAP_dom"/>
</dbReference>
<dbReference type="AlphaFoldDB" id="A0AAQ4ELW4"/>
<dbReference type="InterPro" id="IPR001283">
    <property type="entry name" value="CRISP-related"/>
</dbReference>
<reference evidence="3 4" key="1">
    <citation type="journal article" date="2023" name="Arcadia Sci">
        <title>De novo assembly of a long-read Amblyomma americanum tick genome.</title>
        <authorList>
            <person name="Chou S."/>
            <person name="Poskanzer K.E."/>
            <person name="Rollins M."/>
            <person name="Thuy-Boun P.S."/>
        </authorList>
    </citation>
    <scope>NUCLEOTIDE SEQUENCE [LARGE SCALE GENOMIC DNA]</scope>
    <source>
        <strain evidence="3">F_SG_1</strain>
        <tissue evidence="3">Salivary glands</tissue>
    </source>
</reference>
<dbReference type="PANTHER" id="PTHR13071">
    <property type="entry name" value="MITOCHONDRIAL 28S RIBOSOMAL PROTEIN S22"/>
    <property type="match status" value="1"/>
</dbReference>
<organism evidence="3 4">
    <name type="scientific">Amblyomma americanum</name>
    <name type="common">Lone star tick</name>
    <dbReference type="NCBI Taxonomy" id="6943"/>
    <lineage>
        <taxon>Eukaryota</taxon>
        <taxon>Metazoa</taxon>
        <taxon>Ecdysozoa</taxon>
        <taxon>Arthropoda</taxon>
        <taxon>Chelicerata</taxon>
        <taxon>Arachnida</taxon>
        <taxon>Acari</taxon>
        <taxon>Parasitiformes</taxon>
        <taxon>Ixodida</taxon>
        <taxon>Ixodoidea</taxon>
        <taxon>Ixodidae</taxon>
        <taxon>Amblyomminae</taxon>
        <taxon>Amblyomma</taxon>
    </lineage>
</organism>
<name>A0AAQ4ELW4_AMBAM</name>
<dbReference type="InterPro" id="IPR019374">
    <property type="entry name" value="Ribosomal_mS22"/>
</dbReference>
<keyword evidence="1" id="KW-0812">Transmembrane</keyword>
<accession>A0AAQ4ELW4</accession>
<dbReference type="CDD" id="cd05380">
    <property type="entry name" value="CAP_euk"/>
    <property type="match status" value="1"/>
</dbReference>
<dbReference type="Gene3D" id="3.40.33.10">
    <property type="entry name" value="CAP"/>
    <property type="match status" value="1"/>
</dbReference>
<evidence type="ECO:0000313" key="4">
    <source>
        <dbReference type="Proteomes" id="UP001321473"/>
    </source>
</evidence>
<dbReference type="PRINTS" id="PR00837">
    <property type="entry name" value="V5TPXLIKE"/>
</dbReference>
<evidence type="ECO:0000313" key="3">
    <source>
        <dbReference type="EMBL" id="KAK8775697.1"/>
    </source>
</evidence>
<dbReference type="SUPFAM" id="SSF55797">
    <property type="entry name" value="PR-1-like"/>
    <property type="match status" value="1"/>
</dbReference>
<dbReference type="InterPro" id="IPR018244">
    <property type="entry name" value="Allrgn_V5/Tpx1_CS"/>
</dbReference>
<sequence>MAKSAAIIPFLTAAVIWMYLGSMRLQSSCRPEYKKRPTHTACKPPSSWCQVLTAGVPQADRDEILKLHNQYRSQVAQGRLEGYPAATDMQELLWDDELAEVAQAHANLCRHQDEFLEHDEMEDRFTTQFEYTGQNLAWSGQTEPVKAANWTFAISWWFAEYNDYSPKDVAKYVITRHKDTGHFTQVIWASTRYVGCGYVYYTYSRAAIPHNRKYTCNYGPGGNTVTRPVYQEGATCSACPGTTRCFGSTGLCDCAHCDDGTAGAPFPYFFILVVTALVLVVAGCVFVYRRWLACTCVVVSKSDPSGGLNMAAVASKTCFFASQCRRLLQQPATNAKSWAHHARRTCANTSIAEPYRSVEKIDIEALFISQKVQNLLQRLTGFDLEKVFAPIPGPLNTPRYKFLTDEQLDQELQDSQRRARRKLQMPPVLRERKPCEKVLAKDPEIQGFGNSTHVFTDISYGYKDRERLIVVREPEGLLRTATWEERERMLQTYFTNKEKSFYMPKMFEPQHLQDVLDKQWYRFVLDRACIQFEPDDANYIRVTHATYDHIDANRGFHELRSTRHFGPMAFYLAVMGKIDNLLIDMLQREM</sequence>
<feature type="domain" description="SCP" evidence="2">
    <location>
        <begin position="59"/>
        <end position="226"/>
    </location>
</feature>
<dbReference type="GO" id="GO:0005576">
    <property type="term" value="C:extracellular region"/>
    <property type="evidence" value="ECO:0007669"/>
    <property type="project" value="InterPro"/>
</dbReference>
<dbReference type="GO" id="GO:0005763">
    <property type="term" value="C:mitochondrial small ribosomal subunit"/>
    <property type="evidence" value="ECO:0007669"/>
    <property type="project" value="TreeGrafter"/>
</dbReference>
<dbReference type="InterPro" id="IPR002413">
    <property type="entry name" value="V5_allergen-like"/>
</dbReference>
<dbReference type="InterPro" id="IPR035940">
    <property type="entry name" value="CAP_sf"/>
</dbReference>
<dbReference type="Proteomes" id="UP001321473">
    <property type="component" value="Unassembled WGS sequence"/>
</dbReference>
<keyword evidence="1" id="KW-0472">Membrane</keyword>
<feature type="transmembrane region" description="Helical" evidence="1">
    <location>
        <begin position="6"/>
        <end position="25"/>
    </location>
</feature>
<dbReference type="SMART" id="SM00198">
    <property type="entry name" value="SCP"/>
    <property type="match status" value="1"/>
</dbReference>
<feature type="transmembrane region" description="Helical" evidence="1">
    <location>
        <begin position="268"/>
        <end position="288"/>
    </location>
</feature>
<comment type="caution">
    <text evidence="3">The sequence shown here is derived from an EMBL/GenBank/DDBJ whole genome shotgun (WGS) entry which is preliminary data.</text>
</comment>
<evidence type="ECO:0000256" key="1">
    <source>
        <dbReference type="SAM" id="Phobius"/>
    </source>
</evidence>
<keyword evidence="4" id="KW-1185">Reference proteome</keyword>
<proteinExistence type="predicted"/>
<dbReference type="PRINTS" id="PR00838">
    <property type="entry name" value="V5ALLERGEN"/>
</dbReference>
<dbReference type="EMBL" id="JARKHS020013816">
    <property type="protein sequence ID" value="KAK8775697.1"/>
    <property type="molecule type" value="Genomic_DNA"/>
</dbReference>
<keyword evidence="1" id="KW-1133">Transmembrane helix</keyword>